<dbReference type="GO" id="GO:0005576">
    <property type="term" value="C:extracellular region"/>
    <property type="evidence" value="ECO:0007669"/>
    <property type="project" value="UniProtKB-SubCell"/>
</dbReference>
<evidence type="ECO:0000313" key="6">
    <source>
        <dbReference type="Proteomes" id="UP000803844"/>
    </source>
</evidence>
<reference evidence="5" key="1">
    <citation type="journal article" date="2020" name="Phytopathology">
        <title>Genome sequence of the chestnut blight fungus Cryphonectria parasitica EP155: A fundamental resource for an archetypical invasive plant pathogen.</title>
        <authorList>
            <person name="Crouch J.A."/>
            <person name="Dawe A."/>
            <person name="Aerts A."/>
            <person name="Barry K."/>
            <person name="Churchill A.C.L."/>
            <person name="Grimwood J."/>
            <person name="Hillman B."/>
            <person name="Milgroom M.G."/>
            <person name="Pangilinan J."/>
            <person name="Smith M."/>
            <person name="Salamov A."/>
            <person name="Schmutz J."/>
            <person name="Yadav J."/>
            <person name="Grigoriev I.V."/>
            <person name="Nuss D."/>
        </authorList>
    </citation>
    <scope>NUCLEOTIDE SEQUENCE</scope>
    <source>
        <strain evidence="5">EP155</strain>
    </source>
</reference>
<dbReference type="InterPro" id="IPR010829">
    <property type="entry name" value="Cerato-platanin"/>
</dbReference>
<comment type="similarity">
    <text evidence="2">Belongs to the cerato-platanin family.</text>
</comment>
<dbReference type="EMBL" id="MU032344">
    <property type="protein sequence ID" value="KAF3771179.1"/>
    <property type="molecule type" value="Genomic_DNA"/>
</dbReference>
<dbReference type="Gene3D" id="2.40.40.10">
    <property type="entry name" value="RlpA-like domain"/>
    <property type="match status" value="1"/>
</dbReference>
<name>A0A9P4YE32_CRYP1</name>
<feature type="chain" id="PRO_5040195940" description="Cerato-platanin" evidence="4">
    <location>
        <begin position="19"/>
        <end position="140"/>
    </location>
</feature>
<comment type="subcellular location">
    <subcellularLocation>
        <location evidence="1">Secreted</location>
    </subcellularLocation>
</comment>
<dbReference type="CDD" id="cd22778">
    <property type="entry name" value="DPBB_CEPL-like"/>
    <property type="match status" value="1"/>
</dbReference>
<sequence>MFFSKVLSIVALAAAASAQSSVSVSYDTTYDNSALDLNTVACSDGANGLVTKGYTTAGSLPDFPYIGGAPAVTGWNSASCGTCWTLAYNGNSINVLAIDVGEGGFNIAEAALNFLTNNQAVALGRITATATQVDASVCGL</sequence>
<accession>A0A9P4YE32</accession>
<dbReference type="RefSeq" id="XP_040782140.1">
    <property type="nucleotide sequence ID" value="XM_040924535.1"/>
</dbReference>
<feature type="signal peptide" evidence="4">
    <location>
        <begin position="1"/>
        <end position="18"/>
    </location>
</feature>
<dbReference type="SUPFAM" id="SSF50685">
    <property type="entry name" value="Barwin-like endoglucanases"/>
    <property type="match status" value="1"/>
</dbReference>
<evidence type="ECO:0000256" key="4">
    <source>
        <dbReference type="SAM" id="SignalP"/>
    </source>
</evidence>
<keyword evidence="4" id="KW-0732">Signal</keyword>
<organism evidence="5 6">
    <name type="scientific">Cryphonectria parasitica (strain ATCC 38755 / EP155)</name>
    <dbReference type="NCBI Taxonomy" id="660469"/>
    <lineage>
        <taxon>Eukaryota</taxon>
        <taxon>Fungi</taxon>
        <taxon>Dikarya</taxon>
        <taxon>Ascomycota</taxon>
        <taxon>Pezizomycotina</taxon>
        <taxon>Sordariomycetes</taxon>
        <taxon>Sordariomycetidae</taxon>
        <taxon>Diaporthales</taxon>
        <taxon>Cryphonectriaceae</taxon>
        <taxon>Cryphonectria-Endothia species complex</taxon>
        <taxon>Cryphonectria</taxon>
    </lineage>
</organism>
<dbReference type="Pfam" id="PF07249">
    <property type="entry name" value="Cerato-platanin"/>
    <property type="match status" value="1"/>
</dbReference>
<evidence type="ECO:0008006" key="7">
    <source>
        <dbReference type="Google" id="ProtNLM"/>
    </source>
</evidence>
<dbReference type="OrthoDB" id="4898945at2759"/>
<evidence type="ECO:0000313" key="5">
    <source>
        <dbReference type="EMBL" id="KAF3771179.1"/>
    </source>
</evidence>
<keyword evidence="6" id="KW-1185">Reference proteome</keyword>
<proteinExistence type="inferred from homology"/>
<evidence type="ECO:0000256" key="1">
    <source>
        <dbReference type="ARBA" id="ARBA00004613"/>
    </source>
</evidence>
<dbReference type="GeneID" id="63841664"/>
<protein>
    <recommendedName>
        <fullName evidence="7">Cerato-platanin</fullName>
    </recommendedName>
</protein>
<keyword evidence="3" id="KW-0964">Secreted</keyword>
<evidence type="ECO:0000256" key="2">
    <source>
        <dbReference type="ARBA" id="ARBA00010421"/>
    </source>
</evidence>
<dbReference type="Proteomes" id="UP000803844">
    <property type="component" value="Unassembled WGS sequence"/>
</dbReference>
<dbReference type="AlphaFoldDB" id="A0A9P4YE32"/>
<gene>
    <name evidence="5" type="ORF">M406DRAFT_54208</name>
</gene>
<comment type="caution">
    <text evidence="5">The sequence shown here is derived from an EMBL/GenBank/DDBJ whole genome shotgun (WGS) entry which is preliminary data.</text>
</comment>
<dbReference type="InterPro" id="IPR036908">
    <property type="entry name" value="RlpA-like_sf"/>
</dbReference>
<evidence type="ECO:0000256" key="3">
    <source>
        <dbReference type="ARBA" id="ARBA00022525"/>
    </source>
</evidence>